<evidence type="ECO:0000256" key="3">
    <source>
        <dbReference type="ARBA" id="ARBA00022679"/>
    </source>
</evidence>
<evidence type="ECO:0000259" key="11">
    <source>
        <dbReference type="SMART" id="SM00482"/>
    </source>
</evidence>
<feature type="region of interest" description="Disordered" evidence="10">
    <location>
        <begin position="980"/>
        <end position="1001"/>
    </location>
</feature>
<dbReference type="GO" id="GO:0003887">
    <property type="term" value="F:DNA-directed DNA polymerase activity"/>
    <property type="evidence" value="ECO:0007669"/>
    <property type="project" value="UniProtKB-KW"/>
</dbReference>
<feature type="region of interest" description="Disordered" evidence="10">
    <location>
        <begin position="110"/>
        <end position="178"/>
    </location>
</feature>
<comment type="similarity">
    <text evidence="1">Belongs to the DNA polymerase type-A family.</text>
</comment>
<dbReference type="PROSITE" id="PS00447">
    <property type="entry name" value="DNA_POLYMERASE_A"/>
    <property type="match status" value="1"/>
</dbReference>
<feature type="compositionally biased region" description="Low complexity" evidence="10">
    <location>
        <begin position="26"/>
        <end position="37"/>
    </location>
</feature>
<dbReference type="InterPro" id="IPR002298">
    <property type="entry name" value="DNA_polymerase_A"/>
</dbReference>
<evidence type="ECO:0000256" key="5">
    <source>
        <dbReference type="ARBA" id="ARBA00022705"/>
    </source>
</evidence>
<feature type="compositionally biased region" description="Basic residues" evidence="10">
    <location>
        <begin position="545"/>
        <end position="562"/>
    </location>
</feature>
<dbReference type="EMBL" id="HBIO01011670">
    <property type="protein sequence ID" value="CAE0464238.1"/>
    <property type="molecule type" value="Transcribed_RNA"/>
</dbReference>
<dbReference type="Gene3D" id="1.20.1060.10">
    <property type="entry name" value="Taq DNA Polymerase, Chain T, domain 4"/>
    <property type="match status" value="1"/>
</dbReference>
<dbReference type="EC" id="2.7.7.7" evidence="2"/>
<feature type="compositionally biased region" description="Low complexity" evidence="10">
    <location>
        <begin position="455"/>
        <end position="465"/>
    </location>
</feature>
<keyword evidence="7" id="KW-0238">DNA-binding</keyword>
<dbReference type="InterPro" id="IPR043502">
    <property type="entry name" value="DNA/RNA_pol_sf"/>
</dbReference>
<feature type="compositionally biased region" description="Low complexity" evidence="10">
    <location>
        <begin position="114"/>
        <end position="136"/>
    </location>
</feature>
<evidence type="ECO:0000256" key="9">
    <source>
        <dbReference type="SAM" id="Coils"/>
    </source>
</evidence>
<name>A0A7S3V8E1_9STRA</name>
<dbReference type="Pfam" id="PF00476">
    <property type="entry name" value="DNA_pol_A"/>
    <property type="match status" value="1"/>
</dbReference>
<feature type="compositionally biased region" description="Low complexity" evidence="10">
    <location>
        <begin position="285"/>
        <end position="300"/>
    </location>
</feature>
<dbReference type="GO" id="GO:0006261">
    <property type="term" value="P:DNA-templated DNA replication"/>
    <property type="evidence" value="ECO:0007669"/>
    <property type="project" value="InterPro"/>
</dbReference>
<evidence type="ECO:0000256" key="8">
    <source>
        <dbReference type="ARBA" id="ARBA00049244"/>
    </source>
</evidence>
<feature type="compositionally biased region" description="Low complexity" evidence="10">
    <location>
        <begin position="336"/>
        <end position="347"/>
    </location>
</feature>
<protein>
    <recommendedName>
        <fullName evidence="2">DNA-directed DNA polymerase</fullName>
        <ecNumber evidence="2">2.7.7.7</ecNumber>
    </recommendedName>
</protein>
<feature type="compositionally biased region" description="Basic and acidic residues" evidence="10">
    <location>
        <begin position="348"/>
        <end position="361"/>
    </location>
</feature>
<feature type="compositionally biased region" description="Low complexity" evidence="10">
    <location>
        <begin position="53"/>
        <end position="67"/>
    </location>
</feature>
<dbReference type="PANTHER" id="PTHR10133:SF27">
    <property type="entry name" value="DNA POLYMERASE NU"/>
    <property type="match status" value="1"/>
</dbReference>
<evidence type="ECO:0000256" key="1">
    <source>
        <dbReference type="ARBA" id="ARBA00007705"/>
    </source>
</evidence>
<keyword evidence="3" id="KW-0808">Transferase</keyword>
<evidence type="ECO:0000256" key="6">
    <source>
        <dbReference type="ARBA" id="ARBA00022932"/>
    </source>
</evidence>
<feature type="compositionally biased region" description="Gly residues" evidence="10">
    <location>
        <begin position="318"/>
        <end position="332"/>
    </location>
</feature>
<feature type="region of interest" description="Disordered" evidence="10">
    <location>
        <begin position="1048"/>
        <end position="1076"/>
    </location>
</feature>
<feature type="compositionally biased region" description="Low complexity" evidence="10">
    <location>
        <begin position="415"/>
        <end position="428"/>
    </location>
</feature>
<gene>
    <name evidence="12" type="ORF">CDEB00056_LOCUS9079</name>
</gene>
<comment type="catalytic activity">
    <reaction evidence="8">
        <text>DNA(n) + a 2'-deoxyribonucleoside 5'-triphosphate = DNA(n+1) + diphosphate</text>
        <dbReference type="Rhea" id="RHEA:22508"/>
        <dbReference type="Rhea" id="RHEA-COMP:17339"/>
        <dbReference type="Rhea" id="RHEA-COMP:17340"/>
        <dbReference type="ChEBI" id="CHEBI:33019"/>
        <dbReference type="ChEBI" id="CHEBI:61560"/>
        <dbReference type="ChEBI" id="CHEBI:173112"/>
        <dbReference type="EC" id="2.7.7.7"/>
    </reaction>
</comment>
<evidence type="ECO:0000256" key="10">
    <source>
        <dbReference type="SAM" id="MobiDB-lite"/>
    </source>
</evidence>
<organism evidence="12">
    <name type="scientific">Chaetoceros debilis</name>
    <dbReference type="NCBI Taxonomy" id="122233"/>
    <lineage>
        <taxon>Eukaryota</taxon>
        <taxon>Sar</taxon>
        <taxon>Stramenopiles</taxon>
        <taxon>Ochrophyta</taxon>
        <taxon>Bacillariophyta</taxon>
        <taxon>Coscinodiscophyceae</taxon>
        <taxon>Chaetocerotophycidae</taxon>
        <taxon>Chaetocerotales</taxon>
        <taxon>Chaetocerotaceae</taxon>
        <taxon>Chaetoceros</taxon>
    </lineage>
</organism>
<dbReference type="Gene3D" id="3.30.420.10">
    <property type="entry name" value="Ribonuclease H-like superfamily/Ribonuclease H"/>
    <property type="match status" value="1"/>
</dbReference>
<evidence type="ECO:0000313" key="12">
    <source>
        <dbReference type="EMBL" id="CAE0464238.1"/>
    </source>
</evidence>
<reference evidence="12" key="1">
    <citation type="submission" date="2021-01" db="EMBL/GenBank/DDBJ databases">
        <authorList>
            <person name="Corre E."/>
            <person name="Pelletier E."/>
            <person name="Niang G."/>
            <person name="Scheremetjew M."/>
            <person name="Finn R."/>
            <person name="Kale V."/>
            <person name="Holt S."/>
            <person name="Cochrane G."/>
            <person name="Meng A."/>
            <person name="Brown T."/>
            <person name="Cohen L."/>
        </authorList>
    </citation>
    <scope>NUCLEOTIDE SEQUENCE</scope>
    <source>
        <strain evidence="12">MM31A-1</strain>
    </source>
</reference>
<feature type="compositionally biased region" description="Acidic residues" evidence="10">
    <location>
        <begin position="525"/>
        <end position="537"/>
    </location>
</feature>
<dbReference type="InterPro" id="IPR019760">
    <property type="entry name" value="DNA-dir_DNA_pol_A_CS"/>
</dbReference>
<evidence type="ECO:0000256" key="2">
    <source>
        <dbReference type="ARBA" id="ARBA00012417"/>
    </source>
</evidence>
<accession>A0A7S3V8E1</accession>
<feature type="region of interest" description="Disordered" evidence="10">
    <location>
        <begin position="245"/>
        <end position="573"/>
    </location>
</feature>
<evidence type="ECO:0000256" key="4">
    <source>
        <dbReference type="ARBA" id="ARBA00022695"/>
    </source>
</evidence>
<dbReference type="InterPro" id="IPR036397">
    <property type="entry name" value="RNaseH_sf"/>
</dbReference>
<dbReference type="CDD" id="cd08638">
    <property type="entry name" value="DNA_pol_A_theta"/>
    <property type="match status" value="1"/>
</dbReference>
<dbReference type="Gene3D" id="1.10.150.20">
    <property type="entry name" value="5' to 3' exonuclease, C-terminal subdomain"/>
    <property type="match status" value="1"/>
</dbReference>
<dbReference type="SUPFAM" id="SSF56672">
    <property type="entry name" value="DNA/RNA polymerases"/>
    <property type="match status" value="1"/>
</dbReference>
<feature type="compositionally biased region" description="Basic residues" evidence="10">
    <location>
        <begin position="479"/>
        <end position="489"/>
    </location>
</feature>
<keyword evidence="9" id="KW-0175">Coiled coil</keyword>
<dbReference type="PANTHER" id="PTHR10133">
    <property type="entry name" value="DNA POLYMERASE I"/>
    <property type="match status" value="1"/>
</dbReference>
<dbReference type="Gene3D" id="3.30.70.370">
    <property type="match status" value="1"/>
</dbReference>
<keyword evidence="5" id="KW-0235">DNA replication</keyword>
<keyword evidence="4" id="KW-0548">Nucleotidyltransferase</keyword>
<evidence type="ECO:0000256" key="7">
    <source>
        <dbReference type="ARBA" id="ARBA00023125"/>
    </source>
</evidence>
<feature type="coiled-coil region" evidence="9">
    <location>
        <begin position="926"/>
        <end position="957"/>
    </location>
</feature>
<feature type="compositionally biased region" description="Basic residues" evidence="10">
    <location>
        <begin position="1053"/>
        <end position="1067"/>
    </location>
</feature>
<keyword evidence="6" id="KW-0239">DNA-directed DNA polymerase</keyword>
<dbReference type="GO" id="GO:0006302">
    <property type="term" value="P:double-strand break repair"/>
    <property type="evidence" value="ECO:0007669"/>
    <property type="project" value="TreeGrafter"/>
</dbReference>
<feature type="region of interest" description="Disordered" evidence="10">
    <location>
        <begin position="1"/>
        <end position="67"/>
    </location>
</feature>
<feature type="compositionally biased region" description="Low complexity" evidence="10">
    <location>
        <begin position="245"/>
        <end position="255"/>
    </location>
</feature>
<dbReference type="PRINTS" id="PR00868">
    <property type="entry name" value="DNAPOLI"/>
</dbReference>
<feature type="domain" description="DNA-directed DNA polymerase family A palm" evidence="11">
    <location>
        <begin position="1114"/>
        <end position="1333"/>
    </location>
</feature>
<dbReference type="FunFam" id="1.10.150.20:FF:000070">
    <property type="entry name" value="DNA polymerase I, putative"/>
    <property type="match status" value="1"/>
</dbReference>
<dbReference type="InterPro" id="IPR001098">
    <property type="entry name" value="DNA-dir_DNA_pol_A_palm_dom"/>
</dbReference>
<proteinExistence type="inferred from homology"/>
<feature type="region of interest" description="Disordered" evidence="10">
    <location>
        <begin position="787"/>
        <end position="806"/>
    </location>
</feature>
<dbReference type="SMART" id="SM00482">
    <property type="entry name" value="POLAc"/>
    <property type="match status" value="1"/>
</dbReference>
<dbReference type="GO" id="GO:0003677">
    <property type="term" value="F:DNA binding"/>
    <property type="evidence" value="ECO:0007669"/>
    <property type="project" value="UniProtKB-KW"/>
</dbReference>
<sequence>MPWFQPTKTPPMASVYRTNDNDNDNDNNNININISNNDEYEFGEDNSNRRRNNNTNNHNSDPTAAVPATATEALLEDSLSRRMLSLMSPLMNSSSSTIPLNHVAISMGMDLKQKQQQQQQQQQQMARSSSSSSPSSHPTYQYRDVSLPSSTHYDNGYGHAHGHGHGYGHGNDDDDRQTFGYEEHASFFHPRRIHADAPFVHPHGHPHGHHAHHAHMYQGGVGGNMDMDMDGIRHSMDSRSMNGDYMNMNNGNNNGIDHQQHCHQQHYNQQQHSWNEWDPQSQVASTYTNNITTSNSSSSTSRRRLRRQDYNPNSNSGAPGGGAPGGGAPGGDGENESSSFSYYNGSNNDHRHEYDHDHDNGNENDNDNNPQHRFGFSYDDDPTELKLSKKEQKKRRRQQQKLLIRNQTNGELDTTDGQDGQDTSQQHGHGQGQGHGWAQVGQIASYHSSKDQERAAANTNANAMAVQEQDQAQQNSGKSSKKRKKKKKEKDKQKRPVPDIRAMMGGDNADGNTLVGEQHAQHDKDDDDVDVDVDDSGDFQNKAKATTKKKKSGNTRTKKRKATSTTSTTTIPSKQNIPVSMETIQSFAEMHHVKNAGSSTEALAAFLQMIKQSKQQKTYITWTMIFHDSTCSTPFLPCTKKYCTPKGPPCTMWNCTCDNQIRAMQASKPVVGAMFVFPMNVNSSQESQESESLDTDSAHSSLDCFLLPLCPTVDPEVGTGPKDIDAGYERMAHFPFLPILCDTSLQARWDTFRSILIDRHVIKVTFNAQVGLMPYHYHCANDIAATPTSTGSDKHENESNSTNRNQNHYSGYLDMVLPNIWDLRLASWILSPHAEEETLEMENKKAGFSHLYPKPKCPIPPNATPHLTGLIEAKEQLEFLYALYPIVDGLLESNGLKHSFCEIESPVQSVLSAMECFGIGFKPDQLIRIQKQLEDTIDNLNQEARELTKDCDFMLSSPQQVASFLFDKMGLNAPERTRATATAKARPGNSKGQHRSTSEESLKAIQNEYKKKNGESLRIVELILTFRGLNKVLSTYIRPYPKLARDDNSNLIHSRKATKTRSKKKSKISNSSTTRTTAKIKKIHPMWMQTAVRTGRLSCRKPNLQQVPTGSVLGVCPRSAFTTSAKDSCLFACDYSQKEVRILAHMSGDANLMNLFTQPGTDDVYKQMSSVISGKRSNEVTDKERSIAKQLTLAIMYGMGINSVAKQLGVNKESAKSFFRSFYGRFPDVKRWMDQTISSARTNKYVTTISGRRRYLDNITNEDRALRSQAERQAINTIIQGSAADLMKLAMLKMASRITDWRKERTGNGESNTPPRMLLQIHDELLFEIVANQADVDRLRSVVTRCCTEECVEEFRLKVPLKLKCSIGTSWGSMKEL</sequence>